<evidence type="ECO:0000256" key="6">
    <source>
        <dbReference type="SAM" id="MobiDB-lite"/>
    </source>
</evidence>
<keyword evidence="9" id="KW-1185">Reference proteome</keyword>
<feature type="domain" description="C2H2-type" evidence="7">
    <location>
        <begin position="111"/>
        <end position="133"/>
    </location>
</feature>
<keyword evidence="4" id="KW-0862">Zinc</keyword>
<dbReference type="PROSITE" id="PS00028">
    <property type="entry name" value="ZINC_FINGER_C2H2_1"/>
    <property type="match status" value="3"/>
</dbReference>
<dbReference type="EMBL" id="UYRU01072233">
    <property type="protein sequence ID" value="VDN21999.1"/>
    <property type="molecule type" value="Genomic_DNA"/>
</dbReference>
<dbReference type="Gene3D" id="3.30.160.60">
    <property type="entry name" value="Classic Zinc Finger"/>
    <property type="match status" value="3"/>
</dbReference>
<dbReference type="Proteomes" id="UP000281553">
    <property type="component" value="Unassembled WGS sequence"/>
</dbReference>
<dbReference type="GO" id="GO:0008270">
    <property type="term" value="F:zinc ion binding"/>
    <property type="evidence" value="ECO:0007669"/>
    <property type="project" value="UniProtKB-KW"/>
</dbReference>
<dbReference type="FunFam" id="3.30.160.60:FF:000125">
    <property type="entry name" value="Putative zinc finger protein 143"/>
    <property type="match status" value="1"/>
</dbReference>
<dbReference type="PANTHER" id="PTHR23235:SF177">
    <property type="entry name" value="C2H2-TYPE DOMAIN-CONTAINING PROTEIN"/>
    <property type="match status" value="1"/>
</dbReference>
<dbReference type="PANTHER" id="PTHR23235">
    <property type="entry name" value="KRUEPPEL-LIKE TRANSCRIPTION FACTOR"/>
    <property type="match status" value="1"/>
</dbReference>
<dbReference type="OrthoDB" id="6365676at2759"/>
<accession>A0A3P7PRQ9</accession>
<feature type="region of interest" description="Disordered" evidence="6">
    <location>
        <begin position="127"/>
        <end position="171"/>
    </location>
</feature>
<evidence type="ECO:0000256" key="3">
    <source>
        <dbReference type="ARBA" id="ARBA00022771"/>
    </source>
</evidence>
<evidence type="ECO:0000256" key="1">
    <source>
        <dbReference type="ARBA" id="ARBA00022723"/>
    </source>
</evidence>
<organism evidence="8 9">
    <name type="scientific">Dibothriocephalus latus</name>
    <name type="common">Fish tapeworm</name>
    <name type="synonym">Diphyllobothrium latum</name>
    <dbReference type="NCBI Taxonomy" id="60516"/>
    <lineage>
        <taxon>Eukaryota</taxon>
        <taxon>Metazoa</taxon>
        <taxon>Spiralia</taxon>
        <taxon>Lophotrochozoa</taxon>
        <taxon>Platyhelminthes</taxon>
        <taxon>Cestoda</taxon>
        <taxon>Eucestoda</taxon>
        <taxon>Diphyllobothriidea</taxon>
        <taxon>Diphyllobothriidae</taxon>
        <taxon>Dibothriocephalus</taxon>
    </lineage>
</organism>
<feature type="domain" description="C2H2-type" evidence="7">
    <location>
        <begin position="81"/>
        <end position="110"/>
    </location>
</feature>
<evidence type="ECO:0000256" key="4">
    <source>
        <dbReference type="ARBA" id="ARBA00022833"/>
    </source>
</evidence>
<dbReference type="AlphaFoldDB" id="A0A3P7PRQ9"/>
<dbReference type="PROSITE" id="PS50157">
    <property type="entry name" value="ZINC_FINGER_C2H2_2"/>
    <property type="match status" value="3"/>
</dbReference>
<evidence type="ECO:0000259" key="7">
    <source>
        <dbReference type="PROSITE" id="PS50157"/>
    </source>
</evidence>
<evidence type="ECO:0000313" key="9">
    <source>
        <dbReference type="Proteomes" id="UP000281553"/>
    </source>
</evidence>
<feature type="compositionally biased region" description="Polar residues" evidence="6">
    <location>
        <begin position="137"/>
        <end position="146"/>
    </location>
</feature>
<protein>
    <recommendedName>
        <fullName evidence="7">C2H2-type domain-containing protein</fullName>
    </recommendedName>
</protein>
<proteinExistence type="predicted"/>
<keyword evidence="1" id="KW-0479">Metal-binding</keyword>
<feature type="compositionally biased region" description="Low complexity" evidence="6">
    <location>
        <begin position="159"/>
        <end position="171"/>
    </location>
</feature>
<dbReference type="Pfam" id="PF00096">
    <property type="entry name" value="zf-C2H2"/>
    <property type="match status" value="3"/>
</dbReference>
<dbReference type="GO" id="GO:0000978">
    <property type="term" value="F:RNA polymerase II cis-regulatory region sequence-specific DNA binding"/>
    <property type="evidence" value="ECO:0007669"/>
    <property type="project" value="TreeGrafter"/>
</dbReference>
<feature type="domain" description="C2H2-type" evidence="7">
    <location>
        <begin position="53"/>
        <end position="80"/>
    </location>
</feature>
<keyword evidence="2" id="KW-0677">Repeat</keyword>
<evidence type="ECO:0000256" key="5">
    <source>
        <dbReference type="PROSITE-ProRule" id="PRU00042"/>
    </source>
</evidence>
<dbReference type="InterPro" id="IPR036236">
    <property type="entry name" value="Znf_C2H2_sf"/>
</dbReference>
<dbReference type="GO" id="GO:0000981">
    <property type="term" value="F:DNA-binding transcription factor activity, RNA polymerase II-specific"/>
    <property type="evidence" value="ECO:0007669"/>
    <property type="project" value="TreeGrafter"/>
</dbReference>
<evidence type="ECO:0000313" key="8">
    <source>
        <dbReference type="EMBL" id="VDN21999.1"/>
    </source>
</evidence>
<keyword evidence="3 5" id="KW-0863">Zinc-finger</keyword>
<evidence type="ECO:0000256" key="2">
    <source>
        <dbReference type="ARBA" id="ARBA00022737"/>
    </source>
</evidence>
<dbReference type="SMART" id="SM00355">
    <property type="entry name" value="ZnF_C2H2"/>
    <property type="match status" value="3"/>
</dbReference>
<dbReference type="InterPro" id="IPR013087">
    <property type="entry name" value="Znf_C2H2_type"/>
</dbReference>
<sequence>MPATYPPGRRCHRCTCPNCIASVTTATSEVDHRSALGLGFDEAEGRTLKRKFHICALCGKTYGKTSHLTAHLRWHNNERPFRCGFKTCDKAFTRSDELQRHIRTHTGEKRFACNMCDKRFMRSDHLSKHKKVHELSPSENQGNPQAASLAVAGTTKKPSSSSTCPAWSTST</sequence>
<dbReference type="SUPFAM" id="SSF57667">
    <property type="entry name" value="beta-beta-alpha zinc fingers"/>
    <property type="match status" value="1"/>
</dbReference>
<dbReference type="FunFam" id="3.30.160.60:FF:000337">
    <property type="entry name" value="Zinc finger and BTB domain containing 41"/>
    <property type="match status" value="1"/>
</dbReference>
<reference evidence="8 9" key="1">
    <citation type="submission" date="2018-11" db="EMBL/GenBank/DDBJ databases">
        <authorList>
            <consortium name="Pathogen Informatics"/>
        </authorList>
    </citation>
    <scope>NUCLEOTIDE SEQUENCE [LARGE SCALE GENOMIC DNA]</scope>
</reference>
<name>A0A3P7PRQ9_DIBLA</name>
<gene>
    <name evidence="8" type="ORF">DILT_LOCUS13951</name>
</gene>